<evidence type="ECO:0000313" key="1">
    <source>
        <dbReference type="EMBL" id="QDX92090.1"/>
    </source>
</evidence>
<proteinExistence type="predicted"/>
<sequence>MGQLITTILSVILLAFVQIGVVQVHTVMQLKNELLDLSFATTKFVSNRGGRSDTDVTQAVKRFIKEEVNHKPYKLKDTDIRFLIKRSHAQDRVLWSHADEFTLQMELPAPVLSKLFPFYQHSIYSQRQGTINVMDYDL</sequence>
<keyword evidence="2" id="KW-1185">Reference proteome</keyword>
<dbReference type="OrthoDB" id="2467293at2"/>
<accession>A0A518V524</accession>
<dbReference type="EMBL" id="CP033464">
    <property type="protein sequence ID" value="QDX92090.1"/>
    <property type="molecule type" value="Genomic_DNA"/>
</dbReference>
<protein>
    <submittedName>
        <fullName evidence="1">Uncharacterized protein</fullName>
    </submittedName>
</protein>
<gene>
    <name evidence="1" type="ORF">EEL30_06725</name>
</gene>
<dbReference type="AlphaFoldDB" id="A0A518V524"/>
<evidence type="ECO:0000313" key="2">
    <source>
        <dbReference type="Proteomes" id="UP000319432"/>
    </source>
</evidence>
<dbReference type="Proteomes" id="UP000319432">
    <property type="component" value="Chromosome"/>
</dbReference>
<organism evidence="1 2">
    <name type="scientific">Brevibacillus laterosporus</name>
    <name type="common">Bacillus laterosporus</name>
    <dbReference type="NCBI Taxonomy" id="1465"/>
    <lineage>
        <taxon>Bacteria</taxon>
        <taxon>Bacillati</taxon>
        <taxon>Bacillota</taxon>
        <taxon>Bacilli</taxon>
        <taxon>Bacillales</taxon>
        <taxon>Paenibacillaceae</taxon>
        <taxon>Brevibacillus</taxon>
    </lineage>
</organism>
<name>A0A518V524_BRELA</name>
<reference evidence="1 2" key="1">
    <citation type="submission" date="2018-11" db="EMBL/GenBank/DDBJ databases">
        <title>Phylogenetic determinants of toxin gene distribution in genomes of Brevibacillus laterosporus.</title>
        <authorList>
            <person name="Glare T.R."/>
            <person name="Durrant A."/>
            <person name="Berry C."/>
            <person name="Palma L."/>
            <person name="Ormskirk M."/>
            <person name="Cox M.O."/>
        </authorList>
    </citation>
    <scope>NUCLEOTIDE SEQUENCE [LARGE SCALE GENOMIC DNA]</scope>
    <source>
        <strain evidence="1 2">1821L</strain>
    </source>
</reference>